<keyword evidence="2" id="KW-0540">Nuclease</keyword>
<proteinExistence type="predicted"/>
<keyword evidence="1" id="KW-1133">Transmembrane helix</keyword>
<keyword evidence="2" id="KW-0378">Hydrolase</keyword>
<keyword evidence="2" id="KW-0255">Endonuclease</keyword>
<evidence type="ECO:0000313" key="2">
    <source>
        <dbReference type="EMBL" id="AGS44533.1"/>
    </source>
</evidence>
<keyword evidence="1" id="KW-0812">Transmembrane</keyword>
<dbReference type="PANTHER" id="PTHR37520:SF1">
    <property type="entry name" value="INTRON-ENCODED DNA ENDONUCLEASE AI2A-RELATED"/>
    <property type="match status" value="1"/>
</dbReference>
<dbReference type="GeneID" id="16695212"/>
<geneLocation type="mitochondrion" evidence="2"/>
<feature type="non-terminal residue" evidence="2">
    <location>
        <position position="1"/>
    </location>
</feature>
<dbReference type="RefSeq" id="YP_008475238.1">
    <property type="nucleotide sequence ID" value="NC_022172.1"/>
</dbReference>
<protein>
    <submittedName>
        <fullName evidence="2">Putative LAGLIDADG endonuclease</fullName>
    </submittedName>
</protein>
<name>S5U579_9ASCO</name>
<dbReference type="SUPFAM" id="SSF55608">
    <property type="entry name" value="Homing endonucleases"/>
    <property type="match status" value="2"/>
</dbReference>
<dbReference type="InterPro" id="IPR027434">
    <property type="entry name" value="Homing_endonucl"/>
</dbReference>
<feature type="transmembrane region" description="Helical" evidence="1">
    <location>
        <begin position="24"/>
        <end position="45"/>
    </location>
</feature>
<keyword evidence="2" id="KW-0496">Mitochondrion</keyword>
<gene>
    <name evidence="2" type="primary">cob-I4</name>
</gene>
<dbReference type="Gene3D" id="3.10.28.10">
    <property type="entry name" value="Homing endonucleases"/>
    <property type="match status" value="2"/>
</dbReference>
<dbReference type="EMBL" id="KC993198">
    <property type="protein sequence ID" value="AGS44533.1"/>
    <property type="molecule type" value="Genomic_DNA"/>
</dbReference>
<accession>S5U579</accession>
<sequence>QVWPICAICWKDIMYYKPNLLINYLSYFYINIILIYFFLVIYYSIKSNQQVTNSFYINNNNNNNLVGTSETLRTYQLNNNNNNIIYYNKINNTNKNNNNNIIKTSNSILTLVNNTELNKINKDKFNQWLAGLIDGGGNLYLLGGKNPVCEITVNINDVNLLRIIQNKYGGIIRSKAGNNSYKYRLTNKINMINLINSINGNIRSNVRLPQLHKLCIYLNIPIIEPIKLSLDNSWISGYFDINGIINLYYDNNNKPKLYISITNNYINNLQLIKSLLNGDIYYDKSGNGSYKLLFINEINQMNLYNYILSNISYSNKSININNIPKYYKLYKTNSYNINNINYNNWKEYEKTFSI</sequence>
<dbReference type="AlphaFoldDB" id="S5U579"/>
<organism evidence="2">
    <name type="scientific">Candida corydali</name>
    <dbReference type="NCBI Taxonomy" id="391826"/>
    <lineage>
        <taxon>Eukaryota</taxon>
        <taxon>Fungi</taxon>
        <taxon>Dikarya</taxon>
        <taxon>Ascomycota</taxon>
        <taxon>Saccharomycotina</taxon>
        <taxon>Pichiomycetes</taxon>
        <taxon>Debaryomycetaceae</taxon>
        <taxon>Candida/Lodderomyces clade</taxon>
        <taxon>Candida</taxon>
    </lineage>
</organism>
<dbReference type="PANTHER" id="PTHR37520">
    <property type="entry name" value="INTRON-ENCODED DNA ENDONUCLEASE AI2A-RELATED"/>
    <property type="match status" value="1"/>
</dbReference>
<dbReference type="GO" id="GO:0004519">
    <property type="term" value="F:endonuclease activity"/>
    <property type="evidence" value="ECO:0007669"/>
    <property type="project" value="UniProtKB-KW"/>
</dbReference>
<reference evidence="2" key="1">
    <citation type="submission" date="2013-04" db="EMBL/GenBank/DDBJ databases">
        <authorList>
            <person name="Pfeiffer I."/>
            <person name="Hegedusova E."/>
            <person name="Brejova B."/>
            <person name="Nosek J."/>
        </authorList>
    </citation>
    <scope>NUCLEOTIDE SEQUENCE</scope>
    <source>
        <strain evidence="2">NRRL Y-27910</strain>
    </source>
</reference>
<evidence type="ECO:0000256" key="1">
    <source>
        <dbReference type="SAM" id="Phobius"/>
    </source>
</evidence>
<keyword evidence="1" id="KW-0472">Membrane</keyword>